<proteinExistence type="predicted"/>
<name>A0ABD0RTV6_CIRMR</name>
<sequence length="58" mass="6472">LSKELQHKDQIIESLHTQLQQRPDTPCSSHAPSETTDQSDCTSFVSDERGSTNEDVDV</sequence>
<dbReference type="Proteomes" id="UP001529510">
    <property type="component" value="Unassembled WGS sequence"/>
</dbReference>
<dbReference type="EMBL" id="JAMKFB020000002">
    <property type="protein sequence ID" value="KAL0201979.1"/>
    <property type="molecule type" value="Genomic_DNA"/>
</dbReference>
<keyword evidence="3" id="KW-1185">Reference proteome</keyword>
<organism evidence="2 3">
    <name type="scientific">Cirrhinus mrigala</name>
    <name type="common">Mrigala</name>
    <dbReference type="NCBI Taxonomy" id="683832"/>
    <lineage>
        <taxon>Eukaryota</taxon>
        <taxon>Metazoa</taxon>
        <taxon>Chordata</taxon>
        <taxon>Craniata</taxon>
        <taxon>Vertebrata</taxon>
        <taxon>Euteleostomi</taxon>
        <taxon>Actinopterygii</taxon>
        <taxon>Neopterygii</taxon>
        <taxon>Teleostei</taxon>
        <taxon>Ostariophysi</taxon>
        <taxon>Cypriniformes</taxon>
        <taxon>Cyprinidae</taxon>
        <taxon>Labeoninae</taxon>
        <taxon>Labeonini</taxon>
        <taxon>Cirrhinus</taxon>
    </lineage>
</organism>
<reference evidence="2 3" key="1">
    <citation type="submission" date="2024-05" db="EMBL/GenBank/DDBJ databases">
        <title>Genome sequencing and assembly of Indian major carp, Cirrhinus mrigala (Hamilton, 1822).</title>
        <authorList>
            <person name="Mohindra V."/>
            <person name="Chowdhury L.M."/>
            <person name="Lal K."/>
            <person name="Jena J.K."/>
        </authorList>
    </citation>
    <scope>NUCLEOTIDE SEQUENCE [LARGE SCALE GENOMIC DNA]</scope>
    <source>
        <strain evidence="2">CM1030</strain>
        <tissue evidence="2">Blood</tissue>
    </source>
</reference>
<accession>A0ABD0RTV6</accession>
<comment type="caution">
    <text evidence="2">The sequence shown here is derived from an EMBL/GenBank/DDBJ whole genome shotgun (WGS) entry which is preliminary data.</text>
</comment>
<evidence type="ECO:0000313" key="3">
    <source>
        <dbReference type="Proteomes" id="UP001529510"/>
    </source>
</evidence>
<dbReference type="PANTHER" id="PTHR46501:SF2">
    <property type="entry name" value="MYOMEGALIN"/>
    <property type="match status" value="1"/>
</dbReference>
<protein>
    <submittedName>
        <fullName evidence="2">Uncharacterized protein</fullName>
    </submittedName>
</protein>
<feature type="compositionally biased region" description="Polar residues" evidence="1">
    <location>
        <begin position="16"/>
        <end position="45"/>
    </location>
</feature>
<evidence type="ECO:0000313" key="2">
    <source>
        <dbReference type="EMBL" id="KAL0201979.1"/>
    </source>
</evidence>
<evidence type="ECO:0000256" key="1">
    <source>
        <dbReference type="SAM" id="MobiDB-lite"/>
    </source>
</evidence>
<feature type="non-terminal residue" evidence="2">
    <location>
        <position position="58"/>
    </location>
</feature>
<dbReference type="InterPro" id="IPR052593">
    <property type="entry name" value="MT-associated_AKAP9-binding"/>
</dbReference>
<feature type="non-terminal residue" evidence="2">
    <location>
        <position position="1"/>
    </location>
</feature>
<dbReference type="PANTHER" id="PTHR46501">
    <property type="entry name" value="MYOMEGALIN"/>
    <property type="match status" value="1"/>
</dbReference>
<dbReference type="AlphaFoldDB" id="A0ABD0RTV6"/>
<feature type="region of interest" description="Disordered" evidence="1">
    <location>
        <begin position="16"/>
        <end position="58"/>
    </location>
</feature>
<gene>
    <name evidence="2" type="ORF">M9458_005166</name>
</gene>